<dbReference type="InterPro" id="IPR028045">
    <property type="entry name" value="HROB"/>
</dbReference>
<dbReference type="InterPro" id="IPR058570">
    <property type="entry name" value="HROB_OB"/>
</dbReference>
<proteinExistence type="predicted"/>
<gene>
    <name evidence="3" type="ORF">URODEC1_LOCUS113488</name>
</gene>
<name>A0ABC9GB37_9POAL</name>
<reference evidence="3" key="1">
    <citation type="submission" date="2024-10" db="EMBL/GenBank/DDBJ databases">
        <authorList>
            <person name="Ryan C."/>
        </authorList>
    </citation>
    <scope>NUCLEOTIDE SEQUENCE [LARGE SCALE GENOMIC DNA]</scope>
</reference>
<feature type="region of interest" description="Disordered" evidence="1">
    <location>
        <begin position="25"/>
        <end position="76"/>
    </location>
</feature>
<keyword evidence="4" id="KW-1185">Reference proteome</keyword>
<protein>
    <recommendedName>
        <fullName evidence="2">Homologous recombination OB-fold protein OB-fold domain-containing protein</fullName>
    </recommendedName>
</protein>
<dbReference type="Pfam" id="PF15072">
    <property type="entry name" value="HROB"/>
    <property type="match status" value="1"/>
</dbReference>
<evidence type="ECO:0000256" key="1">
    <source>
        <dbReference type="SAM" id="MobiDB-lite"/>
    </source>
</evidence>
<dbReference type="PANTHER" id="PTHR14523">
    <property type="entry name" value="UNCHARACTERIZED PROTEIN C17ORF53 HOMOLOG"/>
    <property type="match status" value="1"/>
</dbReference>
<dbReference type="PANTHER" id="PTHR14523:SF1">
    <property type="entry name" value="HOMOLOGOUS RECOMBINATION OB-FOLD PROTEIN"/>
    <property type="match status" value="1"/>
</dbReference>
<evidence type="ECO:0000259" key="2">
    <source>
        <dbReference type="Pfam" id="PF15072"/>
    </source>
</evidence>
<organism evidence="3 4">
    <name type="scientific">Urochloa decumbens</name>
    <dbReference type="NCBI Taxonomy" id="240449"/>
    <lineage>
        <taxon>Eukaryota</taxon>
        <taxon>Viridiplantae</taxon>
        <taxon>Streptophyta</taxon>
        <taxon>Embryophyta</taxon>
        <taxon>Tracheophyta</taxon>
        <taxon>Spermatophyta</taxon>
        <taxon>Magnoliopsida</taxon>
        <taxon>Liliopsida</taxon>
        <taxon>Poales</taxon>
        <taxon>Poaceae</taxon>
        <taxon>PACMAD clade</taxon>
        <taxon>Panicoideae</taxon>
        <taxon>Panicodae</taxon>
        <taxon>Paniceae</taxon>
        <taxon>Melinidinae</taxon>
        <taxon>Urochloa</taxon>
    </lineage>
</organism>
<feature type="domain" description="Homologous recombination OB-fold protein OB-fold" evidence="2">
    <location>
        <begin position="136"/>
        <end position="217"/>
    </location>
</feature>
<accession>A0ABC9GB37</accession>
<dbReference type="EMBL" id="OZ075118">
    <property type="protein sequence ID" value="CAL5089685.1"/>
    <property type="molecule type" value="Genomic_DNA"/>
</dbReference>
<dbReference type="AlphaFoldDB" id="A0ABC9GB37"/>
<evidence type="ECO:0000313" key="3">
    <source>
        <dbReference type="EMBL" id="CAL5089685.1"/>
    </source>
</evidence>
<evidence type="ECO:0000313" key="4">
    <source>
        <dbReference type="Proteomes" id="UP001497457"/>
    </source>
</evidence>
<dbReference type="Proteomes" id="UP001497457">
    <property type="component" value="Chromosome 8b"/>
</dbReference>
<sequence length="480" mass="52304">MAHFPPRAADDVAAAWDGVLDLGDSDILLDAPDPSPTSPRSLTPRSCTATPSHDDKPPHPSLHHRIPEPASAVPDVTRLRSAARSPLAGLGRGDTRGPDADFQLPPWLCALQFLGRDRAWEQPGIKAIKKEETLCRAPLVAGVVTSCKPNDLGDLLVTLKDPTDTVAAAVHKKVLLEGNNGQDISVGCVILLSKVAVFRPTRKACYLNINKVIKVFRKDCDAPSNQVISSNTTERSEGSIDDIMTRLLGRERMMPSNDEITVTEVSLQRQGTSDSNNSTSTWDIYGRCGVGNNQEGGLQMLAGDPRRKNTFNCSTDGHPQQNLNIQNMTCSQASLSGSRVMFGDSYSKQASDTENLRQPFDIEKMLHSRKKLKSDATLLDGYGETANSRVDSENNQILKRNMNTELDGVSQQFDGQHASIREPTEHQQKNFTAANAGTVQQTKEYASTISDSLLNPKKALPVASLAGWTDDQLSELFADY</sequence>